<gene>
    <name evidence="2" type="ORF">SBA5_240063</name>
</gene>
<keyword evidence="1" id="KW-1133">Transmembrane helix</keyword>
<keyword evidence="1" id="KW-0812">Transmembrane</keyword>
<feature type="transmembrane region" description="Helical" evidence="1">
    <location>
        <begin position="148"/>
        <end position="170"/>
    </location>
</feature>
<dbReference type="Proteomes" id="UP000239735">
    <property type="component" value="Unassembled WGS sequence"/>
</dbReference>
<organism evidence="2 3">
    <name type="scientific">Candidatus Sulfuritelmatomonas gaucii</name>
    <dbReference type="NCBI Taxonomy" id="2043161"/>
    <lineage>
        <taxon>Bacteria</taxon>
        <taxon>Pseudomonadati</taxon>
        <taxon>Acidobacteriota</taxon>
        <taxon>Terriglobia</taxon>
        <taxon>Terriglobales</taxon>
        <taxon>Acidobacteriaceae</taxon>
        <taxon>Candidatus Sulfuritelmatomonas</taxon>
    </lineage>
</organism>
<feature type="transmembrane region" description="Helical" evidence="1">
    <location>
        <begin position="51"/>
        <end position="75"/>
    </location>
</feature>
<dbReference type="AlphaFoldDB" id="A0A2N9L886"/>
<keyword evidence="1" id="KW-0472">Membrane</keyword>
<proteinExistence type="predicted"/>
<dbReference type="EMBL" id="OKRB01000080">
    <property type="protein sequence ID" value="SPE19480.1"/>
    <property type="molecule type" value="Genomic_DNA"/>
</dbReference>
<protein>
    <submittedName>
        <fullName evidence="2">Uncharacterized protein</fullName>
    </submittedName>
</protein>
<feature type="transmembrane region" description="Helical" evidence="1">
    <location>
        <begin position="117"/>
        <end position="136"/>
    </location>
</feature>
<evidence type="ECO:0000313" key="2">
    <source>
        <dbReference type="EMBL" id="SPE19480.1"/>
    </source>
</evidence>
<evidence type="ECO:0000313" key="3">
    <source>
        <dbReference type="Proteomes" id="UP000239735"/>
    </source>
</evidence>
<name>A0A2N9L886_9BACT</name>
<sequence length="190" mass="20956">MEFTTRSLFTMIHGMGFGALYLMACSGALVELHRRYISPLKPAVEVEDERFLRIYLTVMAALAWLTVLTGAYIIYPWYRATPSAGVTNLAAFPQRLLLSSPSTSAWHSIGMEWKEHVAWLVPISITMAAAVFSRHGRNLKVQPELRSAVLAFVWISLLAAGIAGFFGAMINKHAPVEGGATIHILRGEKP</sequence>
<reference evidence="3" key="1">
    <citation type="submission" date="2018-02" db="EMBL/GenBank/DDBJ databases">
        <authorList>
            <person name="Hausmann B."/>
        </authorList>
    </citation>
    <scope>NUCLEOTIDE SEQUENCE [LARGE SCALE GENOMIC DNA]</scope>
    <source>
        <strain evidence="3">Peat soil MAG SbA5</strain>
    </source>
</reference>
<evidence type="ECO:0000256" key="1">
    <source>
        <dbReference type="SAM" id="Phobius"/>
    </source>
</evidence>
<accession>A0A2N9L886</accession>
<feature type="transmembrane region" description="Helical" evidence="1">
    <location>
        <begin position="12"/>
        <end position="30"/>
    </location>
</feature>
<dbReference type="OrthoDB" id="115562at2"/>